<evidence type="ECO:0000256" key="1">
    <source>
        <dbReference type="SAM" id="MobiDB-lite"/>
    </source>
</evidence>
<dbReference type="Pfam" id="PF02213">
    <property type="entry name" value="GYF"/>
    <property type="match status" value="1"/>
</dbReference>
<name>A0A8X6UIZ6_NEPPI</name>
<feature type="region of interest" description="Disordered" evidence="1">
    <location>
        <begin position="165"/>
        <end position="185"/>
    </location>
</feature>
<dbReference type="SMART" id="SM00444">
    <property type="entry name" value="GYF"/>
    <property type="match status" value="1"/>
</dbReference>
<dbReference type="GO" id="GO:0005682">
    <property type="term" value="C:U5 snRNP"/>
    <property type="evidence" value="ECO:0007669"/>
    <property type="project" value="InterPro"/>
</dbReference>
<evidence type="ECO:0000313" key="4">
    <source>
        <dbReference type="Proteomes" id="UP000887013"/>
    </source>
</evidence>
<dbReference type="InterPro" id="IPR003169">
    <property type="entry name" value="GYF"/>
</dbReference>
<dbReference type="PANTHER" id="PTHR13138:SF3">
    <property type="entry name" value="CD2 ANTIGEN CYTOPLASMIC TAIL-BINDING PROTEIN 2"/>
    <property type="match status" value="1"/>
</dbReference>
<comment type="caution">
    <text evidence="3">The sequence shown here is derived from an EMBL/GenBank/DDBJ whole genome shotgun (WGS) entry which is preliminary data.</text>
</comment>
<dbReference type="OrthoDB" id="331341at2759"/>
<reference evidence="3" key="1">
    <citation type="submission" date="2020-08" db="EMBL/GenBank/DDBJ databases">
        <title>Multicomponent nature underlies the extraordinary mechanical properties of spider dragline silk.</title>
        <authorList>
            <person name="Kono N."/>
            <person name="Nakamura H."/>
            <person name="Mori M."/>
            <person name="Yoshida Y."/>
            <person name="Ohtoshi R."/>
            <person name="Malay A.D."/>
            <person name="Moran D.A.P."/>
            <person name="Tomita M."/>
            <person name="Numata K."/>
            <person name="Arakawa K."/>
        </authorList>
    </citation>
    <scope>NUCLEOTIDE SEQUENCE</scope>
</reference>
<feature type="region of interest" description="Disordered" evidence="1">
    <location>
        <begin position="206"/>
        <end position="242"/>
    </location>
</feature>
<evidence type="ECO:0000313" key="3">
    <source>
        <dbReference type="EMBL" id="GFU22065.1"/>
    </source>
</evidence>
<feature type="domain" description="GYF" evidence="2">
    <location>
        <begin position="332"/>
        <end position="388"/>
    </location>
</feature>
<dbReference type="AlphaFoldDB" id="A0A8X6UIZ6"/>
<dbReference type="PANTHER" id="PTHR13138">
    <property type="entry name" value="PROTEIN LIN1"/>
    <property type="match status" value="1"/>
</dbReference>
<protein>
    <submittedName>
        <fullName evidence="3">CD2 antigen cytoplasmic tail-binding protein 2</fullName>
    </submittedName>
</protein>
<dbReference type="FunFam" id="3.30.1490.40:FF:000005">
    <property type="entry name" value="CD2 antigen cytoplasmic tail-binding protein 2"/>
    <property type="match status" value="1"/>
</dbReference>
<dbReference type="SUPFAM" id="SSF55277">
    <property type="entry name" value="GYF domain"/>
    <property type="match status" value="1"/>
</dbReference>
<dbReference type="EMBL" id="BMAW01080942">
    <property type="protein sequence ID" value="GFU22065.1"/>
    <property type="molecule type" value="Genomic_DNA"/>
</dbReference>
<sequence length="393" mass="45440">MGIPPRGRRGKVREITVASITPKRRGCPDKSSIYGRVDIFTMDSKFKSKIFNQEELEAEIQREKENREVKLTYKKSKHSLDSDEEDDDAKAEKYNVLDPNDLEGQEDGTIDYDGEIKITPFNMKEELEEGYFDKEGTYIFKKEDEIKDQWLDDIDWVKIKAVESCKRKQDEEDESSEDEKPPIDLVSKYTQMLEIMKPGESVQKAICRLGGGKSSRSASSRWKKKKETDSSKDANEDNEKDVEKLQLLTGLADEIVHSGDMDVYQQTYEKMSYYVNSKSNIVKQELNGSLNKEAELDMFGDDFDEKVDENKISLPTPQTPSPSADAVDAESEVMWEFKWEDKDDAKIYGPYPTSQMQQWVDEKYFENGVFVRQVAKPDAVFYSSKRIDFELYL</sequence>
<dbReference type="InterPro" id="IPR039905">
    <property type="entry name" value="CD2BP2/Lin1"/>
</dbReference>
<feature type="region of interest" description="Disordered" evidence="1">
    <location>
        <begin position="73"/>
        <end position="93"/>
    </location>
</feature>
<dbReference type="Gene3D" id="3.30.1490.40">
    <property type="match status" value="1"/>
</dbReference>
<dbReference type="PROSITE" id="PS50829">
    <property type="entry name" value="GYF"/>
    <property type="match status" value="1"/>
</dbReference>
<dbReference type="InterPro" id="IPR035445">
    <property type="entry name" value="GYF-like_dom_sf"/>
</dbReference>
<gene>
    <name evidence="3" type="primary">Cd2bp2</name>
    <name evidence="3" type="ORF">NPIL_298831</name>
</gene>
<evidence type="ECO:0000259" key="2">
    <source>
        <dbReference type="PROSITE" id="PS50829"/>
    </source>
</evidence>
<feature type="compositionally biased region" description="Basic and acidic residues" evidence="1">
    <location>
        <begin position="226"/>
        <end position="242"/>
    </location>
</feature>
<keyword evidence="4" id="KW-1185">Reference proteome</keyword>
<accession>A0A8X6UIZ6</accession>
<dbReference type="Proteomes" id="UP000887013">
    <property type="component" value="Unassembled WGS sequence"/>
</dbReference>
<proteinExistence type="predicted"/>
<organism evidence="3 4">
    <name type="scientific">Nephila pilipes</name>
    <name type="common">Giant wood spider</name>
    <name type="synonym">Nephila maculata</name>
    <dbReference type="NCBI Taxonomy" id="299642"/>
    <lineage>
        <taxon>Eukaryota</taxon>
        <taxon>Metazoa</taxon>
        <taxon>Ecdysozoa</taxon>
        <taxon>Arthropoda</taxon>
        <taxon>Chelicerata</taxon>
        <taxon>Arachnida</taxon>
        <taxon>Araneae</taxon>
        <taxon>Araneomorphae</taxon>
        <taxon>Entelegynae</taxon>
        <taxon>Araneoidea</taxon>
        <taxon>Nephilidae</taxon>
        <taxon>Nephila</taxon>
    </lineage>
</organism>